<gene>
    <name evidence="2" type="ORF">JD844_006153</name>
</gene>
<dbReference type="PANTHER" id="PTHR15205:SF1">
    <property type="entry name" value="DNA-BINDING DEATH EFFECTOR DOMAIN-CONTAINING PROTEIN 2"/>
    <property type="match status" value="1"/>
</dbReference>
<dbReference type="SUPFAM" id="SSF47986">
    <property type="entry name" value="DEATH domain"/>
    <property type="match status" value="1"/>
</dbReference>
<dbReference type="InterPro" id="IPR038856">
    <property type="entry name" value="DEDD/DEDD2"/>
</dbReference>
<feature type="region of interest" description="Disordered" evidence="1">
    <location>
        <begin position="105"/>
        <end position="130"/>
    </location>
</feature>
<keyword evidence="3" id="KW-1185">Reference proteome</keyword>
<evidence type="ECO:0000256" key="1">
    <source>
        <dbReference type="SAM" id="MobiDB-lite"/>
    </source>
</evidence>
<feature type="region of interest" description="Disordered" evidence="1">
    <location>
        <begin position="198"/>
        <end position="258"/>
    </location>
</feature>
<dbReference type="InterPro" id="IPR011029">
    <property type="entry name" value="DEATH-like_dom_sf"/>
</dbReference>
<dbReference type="Proteomes" id="UP000826234">
    <property type="component" value="Unassembled WGS sequence"/>
</dbReference>
<evidence type="ECO:0000313" key="2">
    <source>
        <dbReference type="EMBL" id="KAH0631696.1"/>
    </source>
</evidence>
<comment type="caution">
    <text evidence="2">The sequence shown here is derived from an EMBL/GenBank/DDBJ whole genome shotgun (WGS) entry which is preliminary data.</text>
</comment>
<proteinExistence type="predicted"/>
<name>A0ABQ7TQ23_PHRPL</name>
<organism evidence="2 3">
    <name type="scientific">Phrynosoma platyrhinos</name>
    <name type="common">Desert horned lizard</name>
    <dbReference type="NCBI Taxonomy" id="52577"/>
    <lineage>
        <taxon>Eukaryota</taxon>
        <taxon>Metazoa</taxon>
        <taxon>Chordata</taxon>
        <taxon>Craniata</taxon>
        <taxon>Vertebrata</taxon>
        <taxon>Euteleostomi</taxon>
        <taxon>Lepidosauria</taxon>
        <taxon>Squamata</taxon>
        <taxon>Bifurcata</taxon>
        <taxon>Unidentata</taxon>
        <taxon>Episquamata</taxon>
        <taxon>Toxicofera</taxon>
        <taxon>Iguania</taxon>
        <taxon>Phrynosomatidae</taxon>
        <taxon>Phrynosomatinae</taxon>
        <taxon>Phrynosoma</taxon>
    </lineage>
</organism>
<accession>A0ABQ7TQ23</accession>
<sequence>MAVSEARRPLSSSSSSSSAFSFSQAWEEEECLEYYGMISLHRMFEVVGAQLTENDVEVLSFLLDETQPWTHPLDPALWAVAAAEEGAPEATSPVLEGWRKKQQGRRGCQGAPAEAEGSLEGGALGRQRPKNGGGGVQLLLELERRGKCDETNFVRLLQLLRVLTRHDLLPYVTLKRQRTVSPERYTYGPSVLSSEQQVDSCLNSASAEPRNDQWETGSNSSKRKRVSRGRAKSVPPRRRRGGKAASAPKQEVQTPTKVTCEWSRKVEIHPWKSISIGSGKRAKYQTMVKIPRQTKKQKPKTVALFNASPILEATLHLDPAALLLNKL</sequence>
<feature type="compositionally biased region" description="Basic residues" evidence="1">
    <location>
        <begin position="221"/>
        <end position="242"/>
    </location>
</feature>
<evidence type="ECO:0008006" key="4">
    <source>
        <dbReference type="Google" id="ProtNLM"/>
    </source>
</evidence>
<dbReference type="PANTHER" id="PTHR15205">
    <property type="entry name" value="DEATH EFFECTOR DOMAIN-CONTAINING PROTEIN"/>
    <property type="match status" value="1"/>
</dbReference>
<reference evidence="2 3" key="1">
    <citation type="journal article" date="2022" name="Gigascience">
        <title>A chromosome-level genome assembly and annotation of the desert horned lizard, Phrynosoma platyrhinos, provides insight into chromosomal rearrangements among reptiles.</title>
        <authorList>
            <person name="Koochekian N."/>
            <person name="Ascanio A."/>
            <person name="Farleigh K."/>
            <person name="Card D.C."/>
            <person name="Schield D.R."/>
            <person name="Castoe T.A."/>
            <person name="Jezkova T."/>
        </authorList>
    </citation>
    <scope>NUCLEOTIDE SEQUENCE [LARGE SCALE GENOMIC DNA]</scope>
    <source>
        <strain evidence="2">NK-2021</strain>
    </source>
</reference>
<evidence type="ECO:0000313" key="3">
    <source>
        <dbReference type="Proteomes" id="UP000826234"/>
    </source>
</evidence>
<protein>
    <recommendedName>
        <fullName evidence="4">DED domain-containing protein</fullName>
    </recommendedName>
</protein>
<dbReference type="EMBL" id="JAIPUX010000035">
    <property type="protein sequence ID" value="KAH0631696.1"/>
    <property type="molecule type" value="Genomic_DNA"/>
</dbReference>
<dbReference type="Gene3D" id="1.10.533.10">
    <property type="entry name" value="Death Domain, Fas"/>
    <property type="match status" value="1"/>
</dbReference>